<keyword evidence="1" id="KW-0472">Membrane</keyword>
<dbReference type="Proteomes" id="UP000675882">
    <property type="component" value="Unassembled WGS sequence"/>
</dbReference>
<feature type="domain" description="DUF2062" evidence="2">
    <location>
        <begin position="26"/>
        <end position="175"/>
    </location>
</feature>
<protein>
    <recommendedName>
        <fullName evidence="2">DUF2062 domain-containing protein</fullName>
    </recommendedName>
</protein>
<evidence type="ECO:0000313" key="3">
    <source>
        <dbReference type="EMBL" id="CAE6739902.1"/>
    </source>
</evidence>
<proteinExistence type="predicted"/>
<evidence type="ECO:0000313" key="4">
    <source>
        <dbReference type="EMBL" id="SPS04999.1"/>
    </source>
</evidence>
<evidence type="ECO:0000259" key="2">
    <source>
        <dbReference type="Pfam" id="PF09835"/>
    </source>
</evidence>
<gene>
    <name evidence="4" type="ORF">NITFAB_0588</name>
    <name evidence="3" type="ORF">NTGZN8_90045</name>
</gene>
<keyword evidence="1" id="KW-1133">Transmembrane helix</keyword>
<evidence type="ECO:0000313" key="5">
    <source>
        <dbReference type="Proteomes" id="UP000675882"/>
    </source>
</evidence>
<dbReference type="PANTHER" id="PTHR40547">
    <property type="entry name" value="SLL0298 PROTEIN"/>
    <property type="match status" value="1"/>
</dbReference>
<dbReference type="EMBL" id="CAJNBL010000044">
    <property type="protein sequence ID" value="CAE6739902.1"/>
    <property type="molecule type" value="Genomic_DNA"/>
</dbReference>
<sequence>MPVPRKYFRKFLPSHETIKQSRWTGWLGGRFHHPNIWHLNRHSVSGGVAIGLLTGLIPGPVQIIGGTLLAVLFRVNLPVTVVTTLYTNPFTIVPLYALAYEIGAWITGHNNGLSDANFSLPEMTWTNWLTVMVDWFVSLGKPLAVGLPVMAISFSIAGYFAVRILWYWLVVWEWRKRASRRK</sequence>
<reference evidence="4" key="1">
    <citation type="submission" date="2018-05" db="EMBL/GenBank/DDBJ databases">
        <authorList>
            <person name="Lanie J.A."/>
            <person name="Ng W.-L."/>
            <person name="Kazmierczak K.M."/>
            <person name="Andrzejewski T.M."/>
            <person name="Davidsen T.M."/>
            <person name="Wayne K.J."/>
            <person name="Tettelin H."/>
            <person name="Glass J.I."/>
            <person name="Rusch D."/>
            <person name="Podicherti R."/>
            <person name="Tsui H.-C.T."/>
            <person name="Winkler M.E."/>
        </authorList>
    </citation>
    <scope>NUCLEOTIDE SEQUENCE</scope>
    <source>
        <strain evidence="4">KNB</strain>
    </source>
</reference>
<dbReference type="Pfam" id="PF09835">
    <property type="entry name" value="DUF2062"/>
    <property type="match status" value="1"/>
</dbReference>
<dbReference type="RefSeq" id="WP_213036853.1">
    <property type="nucleotide sequence ID" value="NZ_CAJNBL010000044.1"/>
</dbReference>
<dbReference type="AlphaFoldDB" id="A0A2X0QSD8"/>
<organism evidence="4">
    <name type="scientific">Candidatus Nitrotoga fabula</name>
    <dbReference type="NCBI Taxonomy" id="2182327"/>
    <lineage>
        <taxon>Bacteria</taxon>
        <taxon>Pseudomonadati</taxon>
        <taxon>Pseudomonadota</taxon>
        <taxon>Betaproteobacteria</taxon>
        <taxon>Nitrosomonadales</taxon>
        <taxon>Gallionellaceae</taxon>
        <taxon>Candidatus Nitrotoga</taxon>
    </lineage>
</organism>
<reference evidence="3" key="2">
    <citation type="submission" date="2021-02" db="EMBL/GenBank/DDBJ databases">
        <authorList>
            <person name="Han P."/>
        </authorList>
    </citation>
    <scope>NUCLEOTIDE SEQUENCE</scope>
    <source>
        <strain evidence="3">Candidatus Nitrotoga sp. ZN8</strain>
    </source>
</reference>
<keyword evidence="1" id="KW-0812">Transmembrane</keyword>
<dbReference type="PANTHER" id="PTHR40547:SF1">
    <property type="entry name" value="SLL0298 PROTEIN"/>
    <property type="match status" value="1"/>
</dbReference>
<dbReference type="InterPro" id="IPR018639">
    <property type="entry name" value="DUF2062"/>
</dbReference>
<accession>A0A2X0QSD8</accession>
<feature type="transmembrane region" description="Helical" evidence="1">
    <location>
        <begin position="145"/>
        <end position="172"/>
    </location>
</feature>
<feature type="transmembrane region" description="Helical" evidence="1">
    <location>
        <begin position="48"/>
        <end position="73"/>
    </location>
</feature>
<name>A0A2X0QSD8_9PROT</name>
<dbReference type="EMBL" id="LS423452">
    <property type="protein sequence ID" value="SPS04999.1"/>
    <property type="molecule type" value="Genomic_DNA"/>
</dbReference>
<keyword evidence="5" id="KW-1185">Reference proteome</keyword>
<evidence type="ECO:0000256" key="1">
    <source>
        <dbReference type="SAM" id="Phobius"/>
    </source>
</evidence>